<accession>A0ABW5A662</accession>
<keyword evidence="2 10" id="KW-0813">Transport</keyword>
<dbReference type="Pfam" id="PF07715">
    <property type="entry name" value="Plug"/>
    <property type="match status" value="1"/>
</dbReference>
<evidence type="ECO:0000259" key="13">
    <source>
        <dbReference type="Pfam" id="PF00593"/>
    </source>
</evidence>
<keyword evidence="5 12" id="KW-0732">Signal</keyword>
<evidence type="ECO:0000313" key="16">
    <source>
        <dbReference type="Proteomes" id="UP001597413"/>
    </source>
</evidence>
<feature type="domain" description="TonB-dependent receptor-like beta-barrel" evidence="13">
    <location>
        <begin position="214"/>
        <end position="593"/>
    </location>
</feature>
<keyword evidence="7 11" id="KW-0798">TonB box</keyword>
<proteinExistence type="inferred from homology"/>
<keyword evidence="16" id="KW-1185">Reference proteome</keyword>
<dbReference type="InterPro" id="IPR000531">
    <property type="entry name" value="Beta-barrel_TonB"/>
</dbReference>
<feature type="chain" id="PRO_5046912597" evidence="12">
    <location>
        <begin position="24"/>
        <end position="619"/>
    </location>
</feature>
<keyword evidence="9 10" id="KW-0998">Cell outer membrane</keyword>
<dbReference type="CDD" id="cd01347">
    <property type="entry name" value="ligand_gated_channel"/>
    <property type="match status" value="1"/>
</dbReference>
<evidence type="ECO:0000256" key="7">
    <source>
        <dbReference type="ARBA" id="ARBA00023077"/>
    </source>
</evidence>
<keyword evidence="3 10" id="KW-1134">Transmembrane beta strand</keyword>
<evidence type="ECO:0000259" key="14">
    <source>
        <dbReference type="Pfam" id="PF07715"/>
    </source>
</evidence>
<gene>
    <name evidence="15" type="ORF">ACFSM0_06755</name>
</gene>
<evidence type="ECO:0000256" key="10">
    <source>
        <dbReference type="PROSITE-ProRule" id="PRU01360"/>
    </source>
</evidence>
<feature type="domain" description="TonB-dependent receptor plug" evidence="14">
    <location>
        <begin position="47"/>
        <end position="154"/>
    </location>
</feature>
<comment type="subcellular location">
    <subcellularLocation>
        <location evidence="1 10">Cell outer membrane</location>
        <topology evidence="1 10">Multi-pass membrane protein</topology>
    </subcellularLocation>
</comment>
<evidence type="ECO:0000256" key="12">
    <source>
        <dbReference type="SAM" id="SignalP"/>
    </source>
</evidence>
<reference evidence="16" key="1">
    <citation type="journal article" date="2019" name="Int. J. Syst. Evol. Microbiol.">
        <title>The Global Catalogue of Microorganisms (GCM) 10K type strain sequencing project: providing services to taxonomists for standard genome sequencing and annotation.</title>
        <authorList>
            <consortium name="The Broad Institute Genomics Platform"/>
            <consortium name="The Broad Institute Genome Sequencing Center for Infectious Disease"/>
            <person name="Wu L."/>
            <person name="Ma J."/>
        </authorList>
    </citation>
    <scope>NUCLEOTIDE SEQUENCE [LARGE SCALE GENOMIC DNA]</scope>
    <source>
        <strain evidence="16">CCUG 55131</strain>
    </source>
</reference>
<evidence type="ECO:0000256" key="11">
    <source>
        <dbReference type="RuleBase" id="RU003357"/>
    </source>
</evidence>
<evidence type="ECO:0000256" key="3">
    <source>
        <dbReference type="ARBA" id="ARBA00022452"/>
    </source>
</evidence>
<evidence type="ECO:0000256" key="6">
    <source>
        <dbReference type="ARBA" id="ARBA00023065"/>
    </source>
</evidence>
<evidence type="ECO:0000313" key="15">
    <source>
        <dbReference type="EMBL" id="MFD2173782.1"/>
    </source>
</evidence>
<dbReference type="PROSITE" id="PS51257">
    <property type="entry name" value="PROKAR_LIPOPROTEIN"/>
    <property type="match status" value="1"/>
</dbReference>
<dbReference type="Pfam" id="PF00593">
    <property type="entry name" value="TonB_dep_Rec_b-barrel"/>
    <property type="match status" value="1"/>
</dbReference>
<dbReference type="Gene3D" id="2.40.170.20">
    <property type="entry name" value="TonB-dependent receptor, beta-barrel domain"/>
    <property type="match status" value="1"/>
</dbReference>
<name>A0ABW5A662_9RHOB</name>
<dbReference type="PANTHER" id="PTHR30069:SF53">
    <property type="entry name" value="COLICIN I RECEPTOR-RELATED"/>
    <property type="match status" value="1"/>
</dbReference>
<keyword evidence="15" id="KW-0675">Receptor</keyword>
<sequence>MPHLMRPTAVTLALLACTAPALAEDAGVTELDAITVTVTAASEPLRLSQTGASVTVLTAPDLEAAPLSFASLLATAPGLSLSANGGLGTQTALRVRGLPAYYLGTRIDGLDVTDPSSTQLSYNFGPLLTTGLSRVEILRGAQSALYGSEAAAGVVDVTTWRPETEGRSGALAVEAGTYGTYAGTASVGYRDARTELALSFGRAVSEGFSAHAAGREKDGFRGSQISASARHALSETLTLGATVLAQDSLTDFDASTGDADNWTDSQLRGARVFAELTTGTVRHELSYARVDVRRDVYEYASHTYFDATRETLAYDGRWDAGGPFRLSWGAAHKTEDFSVASAWSTTVGDITTDAVYAEALWAPRDDLDLALALRHDDHEMFGAETTARLALAWRPDADWILRAVAAKGFRAPSPYELWSSYGNPGFQPEESRSFELGAERVFAAGSLRATVFDTKVEDQILFDSNTFLYYQVDGSSRSKGLELAGTMDLARGWSLFGAYTYTDATVDDGADTRPAARAPRHNLTLGAEGPLADRLSARLSLTHVADLRDEYVDYASFPYATTQVKLDDYTLANLALRYELTETAQAWLRIENLFDTDYQTARNYAQPGRVVSLGVGLRF</sequence>
<dbReference type="SUPFAM" id="SSF56935">
    <property type="entry name" value="Porins"/>
    <property type="match status" value="1"/>
</dbReference>
<dbReference type="InterPro" id="IPR039426">
    <property type="entry name" value="TonB-dep_rcpt-like"/>
</dbReference>
<evidence type="ECO:0000256" key="4">
    <source>
        <dbReference type="ARBA" id="ARBA00022692"/>
    </source>
</evidence>
<comment type="caution">
    <text evidence="15">The sequence shown here is derived from an EMBL/GenBank/DDBJ whole genome shotgun (WGS) entry which is preliminary data.</text>
</comment>
<evidence type="ECO:0000256" key="8">
    <source>
        <dbReference type="ARBA" id="ARBA00023136"/>
    </source>
</evidence>
<comment type="similarity">
    <text evidence="10 11">Belongs to the TonB-dependent receptor family.</text>
</comment>
<dbReference type="InterPro" id="IPR037066">
    <property type="entry name" value="Plug_dom_sf"/>
</dbReference>
<evidence type="ECO:0000256" key="5">
    <source>
        <dbReference type="ARBA" id="ARBA00022729"/>
    </source>
</evidence>
<keyword evidence="8 10" id="KW-0472">Membrane</keyword>
<dbReference type="PANTHER" id="PTHR30069">
    <property type="entry name" value="TONB-DEPENDENT OUTER MEMBRANE RECEPTOR"/>
    <property type="match status" value="1"/>
</dbReference>
<dbReference type="InterPro" id="IPR012910">
    <property type="entry name" value="Plug_dom"/>
</dbReference>
<dbReference type="PROSITE" id="PS52016">
    <property type="entry name" value="TONB_DEPENDENT_REC_3"/>
    <property type="match status" value="1"/>
</dbReference>
<dbReference type="EMBL" id="JBHUIX010000005">
    <property type="protein sequence ID" value="MFD2173782.1"/>
    <property type="molecule type" value="Genomic_DNA"/>
</dbReference>
<keyword evidence="4 10" id="KW-0812">Transmembrane</keyword>
<dbReference type="Gene3D" id="2.170.130.10">
    <property type="entry name" value="TonB-dependent receptor, plug domain"/>
    <property type="match status" value="1"/>
</dbReference>
<evidence type="ECO:0000256" key="1">
    <source>
        <dbReference type="ARBA" id="ARBA00004571"/>
    </source>
</evidence>
<feature type="signal peptide" evidence="12">
    <location>
        <begin position="1"/>
        <end position="23"/>
    </location>
</feature>
<evidence type="ECO:0000256" key="2">
    <source>
        <dbReference type="ARBA" id="ARBA00022448"/>
    </source>
</evidence>
<dbReference type="RefSeq" id="WP_377388575.1">
    <property type="nucleotide sequence ID" value="NZ_JBHUIX010000005.1"/>
</dbReference>
<evidence type="ECO:0000256" key="9">
    <source>
        <dbReference type="ARBA" id="ARBA00023237"/>
    </source>
</evidence>
<organism evidence="15 16">
    <name type="scientific">Rhodobacter lacus</name>
    <dbReference type="NCBI Taxonomy" id="1641972"/>
    <lineage>
        <taxon>Bacteria</taxon>
        <taxon>Pseudomonadati</taxon>
        <taxon>Pseudomonadota</taxon>
        <taxon>Alphaproteobacteria</taxon>
        <taxon>Rhodobacterales</taxon>
        <taxon>Rhodobacter group</taxon>
        <taxon>Rhodobacter</taxon>
    </lineage>
</organism>
<keyword evidence="6" id="KW-0406">Ion transport</keyword>
<dbReference type="InterPro" id="IPR036942">
    <property type="entry name" value="Beta-barrel_TonB_sf"/>
</dbReference>
<protein>
    <submittedName>
        <fullName evidence="15">TonB-dependent receptor plug domain-containing protein</fullName>
    </submittedName>
</protein>
<dbReference type="Proteomes" id="UP001597413">
    <property type="component" value="Unassembled WGS sequence"/>
</dbReference>